<proteinExistence type="predicted"/>
<reference evidence="1 2" key="1">
    <citation type="submission" date="2015-11" db="EMBL/GenBank/DDBJ databases">
        <title>Expanding the genomic diversity of Burkholderia species for the development of highly accurate diagnostics.</title>
        <authorList>
            <person name="Sahl J."/>
            <person name="Keim P."/>
            <person name="Wagner D."/>
        </authorList>
    </citation>
    <scope>NUCLEOTIDE SEQUENCE [LARGE SCALE GENOMIC DNA]</scope>
    <source>
        <strain evidence="1 2">MSMB2036</strain>
    </source>
</reference>
<dbReference type="Proteomes" id="UP000064029">
    <property type="component" value="Unassembled WGS sequence"/>
</dbReference>
<gene>
    <name evidence="1" type="ORF">WJ33_03945</name>
</gene>
<evidence type="ECO:0000313" key="1">
    <source>
        <dbReference type="EMBL" id="KVG61267.1"/>
    </source>
</evidence>
<protein>
    <submittedName>
        <fullName evidence="1">Uncharacterized protein</fullName>
    </submittedName>
</protein>
<comment type="caution">
    <text evidence="1">The sequence shown here is derived from an EMBL/GenBank/DDBJ whole genome shotgun (WGS) entry which is preliminary data.</text>
</comment>
<name>A0A103R4V3_9BURK</name>
<accession>A0A103R4V3</accession>
<organism evidence="1 2">
    <name type="scientific">Burkholderia ubonensis</name>
    <dbReference type="NCBI Taxonomy" id="101571"/>
    <lineage>
        <taxon>Bacteria</taxon>
        <taxon>Pseudomonadati</taxon>
        <taxon>Pseudomonadota</taxon>
        <taxon>Betaproteobacteria</taxon>
        <taxon>Burkholderiales</taxon>
        <taxon>Burkholderiaceae</taxon>
        <taxon>Burkholderia</taxon>
        <taxon>Burkholderia cepacia complex</taxon>
    </lineage>
</organism>
<dbReference type="AlphaFoldDB" id="A0A103R4V3"/>
<evidence type="ECO:0000313" key="2">
    <source>
        <dbReference type="Proteomes" id="UP000064029"/>
    </source>
</evidence>
<sequence>MRHVPAHLLVEFRAVVQVQAFQQIECGAGVTFHGIGVIAAQKTFHQLIDRPIPLVLIVISPFQERALGDIGILARRRTLISD</sequence>
<dbReference type="EMBL" id="LOXM01000189">
    <property type="protein sequence ID" value="KVG61267.1"/>
    <property type="molecule type" value="Genomic_DNA"/>
</dbReference>